<organism evidence="2 3">
    <name type="scientific">Hominilimicola fabiformis</name>
    <dbReference type="NCBI Taxonomy" id="2885356"/>
    <lineage>
        <taxon>Bacteria</taxon>
        <taxon>Bacillati</taxon>
        <taxon>Bacillota</taxon>
        <taxon>Clostridia</taxon>
        <taxon>Eubacteriales</taxon>
        <taxon>Oscillospiraceae</taxon>
        <taxon>Hominilimicola</taxon>
    </lineage>
</organism>
<dbReference type="AlphaFoldDB" id="A0AAE3DYH0"/>
<reference evidence="2 3" key="1">
    <citation type="submission" date="2021-10" db="EMBL/GenBank/DDBJ databases">
        <title>Anaerobic single-cell dispensing facilitates the cultivation of human gut bacteria.</title>
        <authorList>
            <person name="Afrizal A."/>
        </authorList>
    </citation>
    <scope>NUCLEOTIDE SEQUENCE [LARGE SCALE GENOMIC DNA]</scope>
    <source>
        <strain evidence="2 3">CLA-AA-H232</strain>
    </source>
</reference>
<dbReference type="Pfam" id="PF16868">
    <property type="entry name" value="NMT1_3"/>
    <property type="match status" value="1"/>
</dbReference>
<keyword evidence="3" id="KW-1185">Reference proteome</keyword>
<feature type="signal peptide" evidence="1">
    <location>
        <begin position="1"/>
        <end position="18"/>
    </location>
</feature>
<evidence type="ECO:0000256" key="1">
    <source>
        <dbReference type="SAM" id="SignalP"/>
    </source>
</evidence>
<dbReference type="PANTHER" id="PTHR42941:SF1">
    <property type="entry name" value="SLL1037 PROTEIN"/>
    <property type="match status" value="1"/>
</dbReference>
<evidence type="ECO:0000313" key="2">
    <source>
        <dbReference type="EMBL" id="MCC2210417.1"/>
    </source>
</evidence>
<keyword evidence="1" id="KW-0732">Signal</keyword>
<accession>A0AAE3DYH0</accession>
<dbReference type="SUPFAM" id="SSF53850">
    <property type="entry name" value="Periplasmic binding protein-like II"/>
    <property type="match status" value="1"/>
</dbReference>
<dbReference type="CDD" id="cd13567">
    <property type="entry name" value="PBP2_TtGluBP"/>
    <property type="match status" value="1"/>
</dbReference>
<dbReference type="RefSeq" id="WP_308456291.1">
    <property type="nucleotide sequence ID" value="NZ_JAJEQM010000007.1"/>
</dbReference>
<dbReference type="NCBIfam" id="TIGR02122">
    <property type="entry name" value="TRAP_TAXI"/>
    <property type="match status" value="1"/>
</dbReference>
<gene>
    <name evidence="2" type="ORF">LKE05_06385</name>
</gene>
<dbReference type="Gene3D" id="3.40.190.10">
    <property type="entry name" value="Periplasmic binding protein-like II"/>
    <property type="match status" value="2"/>
</dbReference>
<sequence>MKKVLYILIAAISVMAFSGCGMKNTVQIGTGDVNGTYYAYGTELAEILNNNSDVYFKVRKTAGSAANLRLISQEYVDIAFVQSDVMKDAYNGTGYFDKEYKGYSAIAGLYTEAIQVAVPKDSDINSISDLYGKSVSLGEKESGVLQNSKQILSAYGLNESMVDAKYLSYTDAAKAMKNGNLDAFFCTAGTPTRAITEISDDIKLIPIDGTVADRLTEQYNGYVKHTIKANTYDGQTEDIKTLGVKMVLIASDKMSDDRVKSITKNIFDNSNKFGFAKDDTFDMNFATENITIPFHKGASEYYAENGVNVATK</sequence>
<proteinExistence type="predicted"/>
<name>A0AAE3DYH0_9FIRM</name>
<comment type="caution">
    <text evidence="2">The sequence shown here is derived from an EMBL/GenBank/DDBJ whole genome shotgun (WGS) entry which is preliminary data.</text>
</comment>
<dbReference type="InterPro" id="IPR011852">
    <property type="entry name" value="TRAP_TAXI"/>
</dbReference>
<feature type="chain" id="PRO_5042276463" evidence="1">
    <location>
        <begin position="19"/>
        <end position="312"/>
    </location>
</feature>
<evidence type="ECO:0000313" key="3">
    <source>
        <dbReference type="Proteomes" id="UP001198242"/>
    </source>
</evidence>
<dbReference type="PROSITE" id="PS51257">
    <property type="entry name" value="PROKAR_LIPOPROTEIN"/>
    <property type="match status" value="1"/>
</dbReference>
<dbReference type="PANTHER" id="PTHR42941">
    <property type="entry name" value="SLL1037 PROTEIN"/>
    <property type="match status" value="1"/>
</dbReference>
<protein>
    <submittedName>
        <fullName evidence="2">TAXI family TRAP transporter solute-binding subunit</fullName>
    </submittedName>
</protein>
<dbReference type="Proteomes" id="UP001198242">
    <property type="component" value="Unassembled WGS sequence"/>
</dbReference>
<dbReference type="EMBL" id="JAJEQM010000007">
    <property type="protein sequence ID" value="MCC2210417.1"/>
    <property type="molecule type" value="Genomic_DNA"/>
</dbReference>